<evidence type="ECO:0000313" key="2">
    <source>
        <dbReference type="Proteomes" id="UP001500888"/>
    </source>
</evidence>
<dbReference type="RefSeq" id="WP_344942020.1">
    <property type="nucleotide sequence ID" value="NZ_BAAAZR010000009.1"/>
</dbReference>
<organism evidence="1 2">
    <name type="scientific">Sphaerisporangium flaviroseum</name>
    <dbReference type="NCBI Taxonomy" id="509199"/>
    <lineage>
        <taxon>Bacteria</taxon>
        <taxon>Bacillati</taxon>
        <taxon>Actinomycetota</taxon>
        <taxon>Actinomycetes</taxon>
        <taxon>Streptosporangiales</taxon>
        <taxon>Streptosporangiaceae</taxon>
        <taxon>Sphaerisporangium</taxon>
    </lineage>
</organism>
<keyword evidence="2" id="KW-1185">Reference proteome</keyword>
<dbReference type="InterPro" id="IPR032716">
    <property type="entry name" value="ACC_epsilon"/>
</dbReference>
<reference evidence="2" key="1">
    <citation type="journal article" date="2019" name="Int. J. Syst. Evol. Microbiol.">
        <title>The Global Catalogue of Microorganisms (GCM) 10K type strain sequencing project: providing services to taxonomists for standard genome sequencing and annotation.</title>
        <authorList>
            <consortium name="The Broad Institute Genomics Platform"/>
            <consortium name="The Broad Institute Genome Sequencing Center for Infectious Disease"/>
            <person name="Wu L."/>
            <person name="Ma J."/>
        </authorList>
    </citation>
    <scope>NUCLEOTIDE SEQUENCE [LARGE SCALE GENOMIC DNA]</scope>
    <source>
        <strain evidence="2">JCM 16908</strain>
    </source>
</reference>
<proteinExistence type="predicted"/>
<gene>
    <name evidence="1" type="ORF">GCM10022226_40040</name>
</gene>
<evidence type="ECO:0008006" key="3">
    <source>
        <dbReference type="Google" id="ProtNLM"/>
    </source>
</evidence>
<evidence type="ECO:0000313" key="1">
    <source>
        <dbReference type="EMBL" id="GAA3815278.1"/>
    </source>
</evidence>
<protein>
    <recommendedName>
        <fullName evidence="3">Acyl-CoA carboxylase subunit epsilon</fullName>
    </recommendedName>
</protein>
<accession>A0ABP7ID28</accession>
<name>A0ABP7ID28_9ACTN</name>
<comment type="caution">
    <text evidence="1">The sequence shown here is derived from an EMBL/GenBank/DDBJ whole genome shotgun (WGS) entry which is preliminary data.</text>
</comment>
<dbReference type="Proteomes" id="UP001500888">
    <property type="component" value="Unassembled WGS sequence"/>
</dbReference>
<dbReference type="Pfam" id="PF13822">
    <property type="entry name" value="ACC_epsilon"/>
    <property type="match status" value="1"/>
</dbReference>
<dbReference type="EMBL" id="BAAAZR010000009">
    <property type="protein sequence ID" value="GAA3815278.1"/>
    <property type="molecule type" value="Genomic_DNA"/>
</dbReference>
<sequence length="61" mass="6533">MDAPVIRIVRGHVDDDELAAVVAVLMAVRLQAVAEAAPAVTRAGWDRDRPIRPAPAGSWMT</sequence>